<protein>
    <recommendedName>
        <fullName evidence="9">Aconitate hydratase</fullName>
        <shortName evidence="9">Aconitase</shortName>
        <ecNumber evidence="9">4.2.1.3</ecNumber>
    </recommendedName>
</protein>
<comment type="cofactor">
    <cofactor evidence="1">
        <name>[4Fe-4S] cluster</name>
        <dbReference type="ChEBI" id="CHEBI:49883"/>
    </cofactor>
</comment>
<sequence length="879" mass="94553">MRLSRNSFRCRTALPGMPGYFCMSIVEAEKNGAGALTRLPYSLRVLAEHLLRQEDGYVVRKEDIEALGEWTLSGSSTKSVGFMPGRVLMQDAAGLPVLADLAALDEELRAQRGTGITLKLPADLIVDHAVEVDASGTHSALSTNLQLEFERHGKRYEFLKWAAQRFTNLRIAPPGIGICHQLNLEVLADLVSMNTTDDAELLGFDSVLGTDSHTTMVNGLSIFGWGVGGIDATAALLGEPTVMRIPDVIGVRLYGSLRPGVQASDLALTLTSTLREHDLVQRVVEFCGPALGTLSVPDRATVANMAPEYGATMAYFPPDAQTLAYLRWTGRPQEHLARVESFLRAQGTYRVASDPEPCFTAVIDFDLSSVEPTVAGPSLPQQRRTLTEVPATIEHAGMGEGLTHGAIVLAAITSCTNTSNPEALVTAGLLARNAVARGMHVPRWVKTSFAPGSRVASELLCAAGLQQPLDTLGFHVVGHGCATCMGNSGPLLPGVEAYVKNEKLSVAAVLSGNRNFEGRIHPAVRSAYLASPALVVAYALAGNLAVDLSSVPLGSSPNGQPIRLADIWPDPQEVRAALEGVRLESHFAANRRAWQLGTAEWDALPSPVGDKYPWEARAGYIRHPPFLETTVRRPLLTSDIVGARPLLILGDAVTTDHISPVSRISADSAAGRWLQQHDVPATKHGTFSARRLNHEVMLRGGFANPRIRNRLLSEIEGGFTRILPYGDVLPIHEAAAVYADREVPTIVIAGERYGGGSARDWAAKVTRLLGVRAVIARSFERIHRANLVAFGVLPLETQEDLASLLTGGETLDMVGLPEALRLGGELELTIRALDGTDVKRLKLVCRIDTSVEAEWLRSGGLLGGVLNKLLIETDTRRPS</sequence>
<evidence type="ECO:0000256" key="4">
    <source>
        <dbReference type="ARBA" id="ARBA00022485"/>
    </source>
</evidence>
<dbReference type="Pfam" id="PF00694">
    <property type="entry name" value="Aconitase_C"/>
    <property type="match status" value="1"/>
</dbReference>
<organism evidence="12 13">
    <name type="scientific">Cupriavidus necator (strain ATCC 43291 / DSM 13513 / CCUG 52238 / LMG 8453 / N-1)</name>
    <name type="common">Ralstonia eutropha</name>
    <dbReference type="NCBI Taxonomy" id="1042878"/>
    <lineage>
        <taxon>Bacteria</taxon>
        <taxon>Pseudomonadati</taxon>
        <taxon>Pseudomonadota</taxon>
        <taxon>Betaproteobacteria</taxon>
        <taxon>Burkholderiales</taxon>
        <taxon>Burkholderiaceae</taxon>
        <taxon>Cupriavidus</taxon>
    </lineage>
</organism>
<keyword evidence="9 12" id="KW-0456">Lyase</keyword>
<dbReference type="GO" id="GO:0003994">
    <property type="term" value="F:aconitate hydratase activity"/>
    <property type="evidence" value="ECO:0007669"/>
    <property type="project" value="UniProtKB-EC"/>
</dbReference>
<evidence type="ECO:0000256" key="9">
    <source>
        <dbReference type="RuleBase" id="RU361275"/>
    </source>
</evidence>
<accession>F8GX97</accession>
<dbReference type="InterPro" id="IPR015931">
    <property type="entry name" value="Acnase/IPM_dHydase_lsu_aba_1/3"/>
</dbReference>
<evidence type="ECO:0000256" key="8">
    <source>
        <dbReference type="ARBA" id="ARBA00023501"/>
    </source>
</evidence>
<keyword evidence="6 9" id="KW-0408">Iron</keyword>
<dbReference type="InterPro" id="IPR018136">
    <property type="entry name" value="Aconitase_4Fe-4S_BS"/>
</dbReference>
<geneLocation type="plasmid" evidence="12 13">
    <name>pBB1</name>
</geneLocation>
<dbReference type="PROSITE" id="PS01244">
    <property type="entry name" value="ACONITASE_2"/>
    <property type="match status" value="1"/>
</dbReference>
<feature type="domain" description="Aconitase/3-isopropylmalate dehydratase large subunit alpha/beta/alpha" evidence="10">
    <location>
        <begin position="79"/>
        <end position="542"/>
    </location>
</feature>
<reference evidence="12 13" key="1">
    <citation type="journal article" date="2011" name="J. Bacteriol.">
        <title>Complete genome sequence of the type strain Cupriavidus necator N-1.</title>
        <authorList>
            <person name="Poehlein A."/>
            <person name="Kusian B."/>
            <person name="Friedrich B."/>
            <person name="Daniel R."/>
            <person name="Bowien B."/>
        </authorList>
    </citation>
    <scope>NUCLEOTIDE SEQUENCE [LARGE SCALE GENOMIC DNA]</scope>
    <source>
        <strain evidence="13">ATCC 43291 / DSM 13513 / CCUG 52238 / LMG 8453 / N-1</strain>
        <plasmid evidence="12 13">pBB1</plasmid>
    </source>
</reference>
<comment type="catalytic activity">
    <reaction evidence="8 9">
        <text>citrate = D-threo-isocitrate</text>
        <dbReference type="Rhea" id="RHEA:10336"/>
        <dbReference type="ChEBI" id="CHEBI:15562"/>
        <dbReference type="ChEBI" id="CHEBI:16947"/>
        <dbReference type="EC" id="4.2.1.3"/>
    </reaction>
</comment>
<dbReference type="SUPFAM" id="SSF53732">
    <property type="entry name" value="Aconitase iron-sulfur domain"/>
    <property type="match status" value="1"/>
</dbReference>
<comment type="pathway">
    <text evidence="2">Carbohydrate metabolism; tricarboxylic acid cycle; isocitrate from oxaloacetate: step 2/2.</text>
</comment>
<name>F8GX97_CUPNN</name>
<gene>
    <name evidence="12" type="primary">acnA</name>
    <name evidence="12" type="ordered locus">CNE_BB1p05470</name>
</gene>
<dbReference type="PRINTS" id="PR00415">
    <property type="entry name" value="ACONITASE"/>
</dbReference>
<dbReference type="GeneID" id="34312213"/>
<keyword evidence="4 9" id="KW-0004">4Fe-4S</keyword>
<proteinExistence type="inferred from homology"/>
<dbReference type="Proteomes" id="UP000006798">
    <property type="component" value="Plasmid pBB1"/>
</dbReference>
<dbReference type="Gene3D" id="3.20.19.10">
    <property type="entry name" value="Aconitase, domain 4"/>
    <property type="match status" value="1"/>
</dbReference>
<evidence type="ECO:0000256" key="1">
    <source>
        <dbReference type="ARBA" id="ARBA00001966"/>
    </source>
</evidence>
<evidence type="ECO:0000256" key="7">
    <source>
        <dbReference type="ARBA" id="ARBA00023014"/>
    </source>
</evidence>
<evidence type="ECO:0000259" key="10">
    <source>
        <dbReference type="Pfam" id="PF00330"/>
    </source>
</evidence>
<dbReference type="SUPFAM" id="SSF52016">
    <property type="entry name" value="LeuD/IlvD-like"/>
    <property type="match status" value="1"/>
</dbReference>
<keyword evidence="12" id="KW-0614">Plasmid</keyword>
<dbReference type="KEGG" id="cnc:CNE_BB1p05470"/>
<dbReference type="GO" id="GO:0006099">
    <property type="term" value="P:tricarboxylic acid cycle"/>
    <property type="evidence" value="ECO:0007669"/>
    <property type="project" value="UniProtKB-UniPathway"/>
</dbReference>
<keyword evidence="7 9" id="KW-0411">Iron-sulfur</keyword>
<dbReference type="GO" id="GO:0051539">
    <property type="term" value="F:4 iron, 4 sulfur cluster binding"/>
    <property type="evidence" value="ECO:0007669"/>
    <property type="project" value="UniProtKB-KW"/>
</dbReference>
<dbReference type="NCBIfam" id="NF009520">
    <property type="entry name" value="PRK12881.1"/>
    <property type="match status" value="1"/>
</dbReference>
<dbReference type="Gene3D" id="6.10.190.10">
    <property type="match status" value="1"/>
</dbReference>
<dbReference type="InterPro" id="IPR001030">
    <property type="entry name" value="Acoase/IPM_deHydtase_lsu_aba"/>
</dbReference>
<dbReference type="GO" id="GO:0046872">
    <property type="term" value="F:metal ion binding"/>
    <property type="evidence" value="ECO:0007669"/>
    <property type="project" value="UniProtKB-KW"/>
</dbReference>
<evidence type="ECO:0000259" key="11">
    <source>
        <dbReference type="Pfam" id="PF00694"/>
    </source>
</evidence>
<dbReference type="InterPro" id="IPR006249">
    <property type="entry name" value="Aconitase/IRP2"/>
</dbReference>
<dbReference type="HOGENOM" id="CLU_013476_2_1_4"/>
<dbReference type="AlphaFoldDB" id="F8GX97"/>
<evidence type="ECO:0000256" key="2">
    <source>
        <dbReference type="ARBA" id="ARBA00004717"/>
    </source>
</evidence>
<dbReference type="InterPro" id="IPR036008">
    <property type="entry name" value="Aconitase_4Fe-4S_dom"/>
</dbReference>
<dbReference type="NCBIfam" id="NF006757">
    <property type="entry name" value="PRK09277.1"/>
    <property type="match status" value="1"/>
</dbReference>
<comment type="similarity">
    <text evidence="3 9">Belongs to the aconitase/IPM isomerase family.</text>
</comment>
<dbReference type="PANTHER" id="PTHR11670">
    <property type="entry name" value="ACONITASE/IRON-RESPONSIVE ELEMENT FAMILY MEMBER"/>
    <property type="match status" value="1"/>
</dbReference>
<dbReference type="Gene3D" id="3.30.499.10">
    <property type="entry name" value="Aconitase, domain 3"/>
    <property type="match status" value="2"/>
</dbReference>
<evidence type="ECO:0000256" key="6">
    <source>
        <dbReference type="ARBA" id="ARBA00023004"/>
    </source>
</evidence>
<dbReference type="UniPathway" id="UPA00223">
    <property type="reaction ID" value="UER00718"/>
</dbReference>
<dbReference type="EMBL" id="CP002879">
    <property type="protein sequence ID" value="AEI81967.1"/>
    <property type="molecule type" value="Genomic_DNA"/>
</dbReference>
<evidence type="ECO:0000313" key="13">
    <source>
        <dbReference type="Proteomes" id="UP000006798"/>
    </source>
</evidence>
<dbReference type="InterPro" id="IPR015928">
    <property type="entry name" value="Aconitase/3IPM_dehydase_swvl"/>
</dbReference>
<dbReference type="InterPro" id="IPR000573">
    <property type="entry name" value="AconitaseA/IPMdHydase_ssu_swvl"/>
</dbReference>
<dbReference type="NCBIfam" id="TIGR01341">
    <property type="entry name" value="aconitase_1"/>
    <property type="match status" value="1"/>
</dbReference>
<dbReference type="Pfam" id="PF00330">
    <property type="entry name" value="Aconitase"/>
    <property type="match status" value="1"/>
</dbReference>
<dbReference type="PROSITE" id="PS00450">
    <property type="entry name" value="ACONITASE_1"/>
    <property type="match status" value="1"/>
</dbReference>
<keyword evidence="5" id="KW-0479">Metal-binding</keyword>
<dbReference type="RefSeq" id="WP_013959018.1">
    <property type="nucleotide sequence ID" value="NC_015727.1"/>
</dbReference>
<dbReference type="EC" id="4.2.1.3" evidence="9"/>
<evidence type="ECO:0000256" key="3">
    <source>
        <dbReference type="ARBA" id="ARBA00007185"/>
    </source>
</evidence>
<evidence type="ECO:0000256" key="5">
    <source>
        <dbReference type="ARBA" id="ARBA00022723"/>
    </source>
</evidence>
<feature type="domain" description="Aconitase A/isopropylmalate dehydratase small subunit swivel" evidence="11">
    <location>
        <begin position="674"/>
        <end position="799"/>
    </location>
</feature>
<comment type="function">
    <text evidence="9">Catalyzes the isomerization of citrate to isocitrate via cis-aconitate.</text>
</comment>
<evidence type="ECO:0000313" key="12">
    <source>
        <dbReference type="EMBL" id="AEI81967.1"/>
    </source>
</evidence>